<keyword evidence="1" id="KW-0812">Transmembrane</keyword>
<keyword evidence="1" id="KW-0472">Membrane</keyword>
<feature type="transmembrane region" description="Helical" evidence="1">
    <location>
        <begin position="46"/>
        <end position="69"/>
    </location>
</feature>
<name>A0A495RCQ5_9GAMM</name>
<organism evidence="2 3">
    <name type="scientific">Orbus hercynius</name>
    <dbReference type="NCBI Taxonomy" id="593135"/>
    <lineage>
        <taxon>Bacteria</taxon>
        <taxon>Pseudomonadati</taxon>
        <taxon>Pseudomonadota</taxon>
        <taxon>Gammaproteobacteria</taxon>
        <taxon>Orbales</taxon>
        <taxon>Orbaceae</taxon>
        <taxon>Orbus</taxon>
    </lineage>
</organism>
<dbReference type="OrthoDB" id="8612348at2"/>
<evidence type="ECO:0000313" key="3">
    <source>
        <dbReference type="Proteomes" id="UP000278542"/>
    </source>
</evidence>
<evidence type="ECO:0008006" key="4">
    <source>
        <dbReference type="Google" id="ProtNLM"/>
    </source>
</evidence>
<keyword evidence="3" id="KW-1185">Reference proteome</keyword>
<gene>
    <name evidence="2" type="ORF">DES39_2014</name>
</gene>
<feature type="transmembrane region" description="Helical" evidence="1">
    <location>
        <begin position="6"/>
        <end position="26"/>
    </location>
</feature>
<dbReference type="SUPFAM" id="SSF103481">
    <property type="entry name" value="Multidrug resistance efflux transporter EmrE"/>
    <property type="match status" value="1"/>
</dbReference>
<dbReference type="InterPro" id="IPR037185">
    <property type="entry name" value="EmrE-like"/>
</dbReference>
<dbReference type="EMBL" id="RBWY01000004">
    <property type="protein sequence ID" value="RKS84798.1"/>
    <property type="molecule type" value="Genomic_DNA"/>
</dbReference>
<dbReference type="AlphaFoldDB" id="A0A495RCQ5"/>
<reference evidence="2 3" key="1">
    <citation type="submission" date="2018-10" db="EMBL/GenBank/DDBJ databases">
        <title>Genomic Encyclopedia of Type Strains, Phase IV (KMG-IV): sequencing the most valuable type-strain genomes for metagenomic binning, comparative biology and taxonomic classification.</title>
        <authorList>
            <person name="Goeker M."/>
        </authorList>
    </citation>
    <scope>NUCLEOTIDE SEQUENCE [LARGE SCALE GENOMIC DNA]</scope>
    <source>
        <strain evidence="2 3">DSM 22228</strain>
    </source>
</reference>
<keyword evidence="1" id="KW-1133">Transmembrane helix</keyword>
<sequence length="118" mass="13495">MSPFVVLLWGLNIFFDTVGQIAFKYAAVTPNNRDGYYYWLDLMRNYWLWLGIGAYLAEFLLWLGFLTLVPLSQGILLGSMNIIVIMIAGRLLFKELLTRDRIMGMLFITAGVIFVGMS</sequence>
<dbReference type="Gene3D" id="1.10.3730.20">
    <property type="match status" value="1"/>
</dbReference>
<comment type="caution">
    <text evidence="2">The sequence shown here is derived from an EMBL/GenBank/DDBJ whole genome shotgun (WGS) entry which is preliminary data.</text>
</comment>
<accession>A0A495RCQ5</accession>
<protein>
    <recommendedName>
        <fullName evidence="4">EamA-like transporter family protein</fullName>
    </recommendedName>
</protein>
<dbReference type="RefSeq" id="WP_121145704.1">
    <property type="nucleotide sequence ID" value="NZ_RBWY01000004.1"/>
</dbReference>
<proteinExistence type="predicted"/>
<evidence type="ECO:0000256" key="1">
    <source>
        <dbReference type="SAM" id="Phobius"/>
    </source>
</evidence>
<feature type="transmembrane region" description="Helical" evidence="1">
    <location>
        <begin position="75"/>
        <end position="93"/>
    </location>
</feature>
<dbReference type="Proteomes" id="UP000278542">
    <property type="component" value="Unassembled WGS sequence"/>
</dbReference>
<evidence type="ECO:0000313" key="2">
    <source>
        <dbReference type="EMBL" id="RKS84798.1"/>
    </source>
</evidence>